<dbReference type="PANTHER" id="PTHR41913:SF1">
    <property type="entry name" value="DUF1684 DOMAIN-CONTAINING PROTEIN"/>
    <property type="match status" value="1"/>
</dbReference>
<dbReference type="PANTHER" id="PTHR41913">
    <property type="entry name" value="DUF1684 DOMAIN-CONTAINING PROTEIN"/>
    <property type="match status" value="1"/>
</dbReference>
<feature type="compositionally biased region" description="Low complexity" evidence="1">
    <location>
        <begin position="296"/>
        <end position="319"/>
    </location>
</feature>
<reference evidence="2 3" key="1">
    <citation type="submission" date="2018-11" db="EMBL/GenBank/DDBJ databases">
        <title>Sequencing the genomes of 1000 actinobacteria strains.</title>
        <authorList>
            <person name="Klenk H.-P."/>
        </authorList>
    </citation>
    <scope>NUCLEOTIDE SEQUENCE [LARGE SCALE GENOMIC DNA]</scope>
    <source>
        <strain evidence="2 3">DSM 13521</strain>
    </source>
</reference>
<dbReference type="InterPro" id="IPR012467">
    <property type="entry name" value="DUF1684"/>
</dbReference>
<dbReference type="EMBL" id="RKHQ01000001">
    <property type="protein sequence ID" value="ROR96532.1"/>
    <property type="molecule type" value="Genomic_DNA"/>
</dbReference>
<comment type="caution">
    <text evidence="2">The sequence shown here is derived from an EMBL/GenBank/DDBJ whole genome shotgun (WGS) entry which is preliminary data.</text>
</comment>
<proteinExistence type="predicted"/>
<protein>
    <recommendedName>
        <fullName evidence="4">DUF1684 domain-containing protein</fullName>
    </recommendedName>
</protein>
<keyword evidence="3" id="KW-1185">Reference proteome</keyword>
<gene>
    <name evidence="2" type="ORF">EDD28_1117</name>
</gene>
<dbReference type="Pfam" id="PF07920">
    <property type="entry name" value="DUF1684"/>
    <property type="match status" value="1"/>
</dbReference>
<evidence type="ECO:0008006" key="4">
    <source>
        <dbReference type="Google" id="ProtNLM"/>
    </source>
</evidence>
<organism evidence="2 3">
    <name type="scientific">Salana multivorans</name>
    <dbReference type="NCBI Taxonomy" id="120377"/>
    <lineage>
        <taxon>Bacteria</taxon>
        <taxon>Bacillati</taxon>
        <taxon>Actinomycetota</taxon>
        <taxon>Actinomycetes</taxon>
        <taxon>Micrococcales</taxon>
        <taxon>Beutenbergiaceae</taxon>
        <taxon>Salana</taxon>
    </lineage>
</organism>
<sequence>MAIDTETGDVTGAPGAREEPEELAAAWREFRAARETALARPHDWLSVAGLEWVGEEPARLGRVPGTWWEVDGVLHMRAASEDGLRLLGSGSGSGPGDGPSDDSVLLDGELTLVVEEGGAQPFALFGDRVRVDVLRRGGYYGLRLRDPAAPALRDFTGVPTWDYDPDWRLPVRLEPYPAPRVVVVGSAAPGLTQRASAVGEVVLVLRGVEHRLVATGRHGSWSVSFSDATSGTESAAWRAVAVEGDPDTGHGVLDLNRAVNYPYAFSDYGTCPAPVPGNALPIPVTAGERAPSGRTGVPPASGGPAALPGPQLLGGAVPD</sequence>
<dbReference type="RefSeq" id="WP_123738696.1">
    <property type="nucleotide sequence ID" value="NZ_RKHQ01000001.1"/>
</dbReference>
<feature type="region of interest" description="Disordered" evidence="1">
    <location>
        <begin position="286"/>
        <end position="319"/>
    </location>
</feature>
<dbReference type="AlphaFoldDB" id="A0A3N2DA19"/>
<dbReference type="Proteomes" id="UP000275356">
    <property type="component" value="Unassembled WGS sequence"/>
</dbReference>
<name>A0A3N2DA19_9MICO</name>
<feature type="region of interest" description="Disordered" evidence="1">
    <location>
        <begin position="1"/>
        <end position="20"/>
    </location>
</feature>
<accession>A0A3N2DA19</accession>
<evidence type="ECO:0000256" key="1">
    <source>
        <dbReference type="SAM" id="MobiDB-lite"/>
    </source>
</evidence>
<evidence type="ECO:0000313" key="2">
    <source>
        <dbReference type="EMBL" id="ROR96532.1"/>
    </source>
</evidence>
<evidence type="ECO:0000313" key="3">
    <source>
        <dbReference type="Proteomes" id="UP000275356"/>
    </source>
</evidence>
<dbReference type="OrthoDB" id="5493262at2"/>